<evidence type="ECO:0000313" key="6">
    <source>
        <dbReference type="EMBL" id="OCL26560.1"/>
    </source>
</evidence>
<dbReference type="PANTHER" id="PTHR42842">
    <property type="entry name" value="FAD/NAD(P)-BINDING OXIDOREDUCTASE"/>
    <property type="match status" value="1"/>
</dbReference>
<evidence type="ECO:0000313" key="7">
    <source>
        <dbReference type="Proteomes" id="UP000093514"/>
    </source>
</evidence>
<evidence type="ECO:0000259" key="4">
    <source>
        <dbReference type="Pfam" id="PF01134"/>
    </source>
</evidence>
<proteinExistence type="predicted"/>
<name>A0A1C0A8L3_9FIRM</name>
<dbReference type="OrthoDB" id="9772594at2"/>
<dbReference type="InterPro" id="IPR036188">
    <property type="entry name" value="FAD/NAD-bd_sf"/>
</dbReference>
<organism evidence="6 7">
    <name type="scientific">Orenia metallireducens</name>
    <dbReference type="NCBI Taxonomy" id="1413210"/>
    <lineage>
        <taxon>Bacteria</taxon>
        <taxon>Bacillati</taxon>
        <taxon>Bacillota</taxon>
        <taxon>Clostridia</taxon>
        <taxon>Halanaerobiales</taxon>
        <taxon>Halobacteroidaceae</taxon>
        <taxon>Orenia</taxon>
    </lineage>
</organism>
<comment type="cofactor">
    <cofactor evidence="1">
        <name>FAD</name>
        <dbReference type="ChEBI" id="CHEBI:57692"/>
    </cofactor>
</comment>
<dbReference type="InterPro" id="IPR028348">
    <property type="entry name" value="FAD-binding_protein"/>
</dbReference>
<reference evidence="7" key="1">
    <citation type="submission" date="2016-07" db="EMBL/GenBank/DDBJ databases">
        <authorList>
            <person name="Florea S."/>
            <person name="Webb J.S."/>
            <person name="Jaromczyk J."/>
            <person name="Schardl C.L."/>
        </authorList>
    </citation>
    <scope>NUCLEOTIDE SEQUENCE [LARGE SCALE GENOMIC DNA]</scope>
    <source>
        <strain evidence="7">Z6</strain>
    </source>
</reference>
<feature type="domain" description="FAD-dependent protein C-terminal" evidence="5">
    <location>
        <begin position="281"/>
        <end position="477"/>
    </location>
</feature>
<sequence>MIRISDIKISIEEDKSKIEEEILKRLKISKNELIDYKIYKESIDARKRDKVYFVYTVDVQLKEEDVILNRLNDNKIKKSPDMEYKYVEIGDRGLNHRPVVIGTGPSGLFSALLLAEMGYNPLVLERGKIVEERSKDVQNFWKSRELNPESNVQFGEGGAGTFSDGKLTTRIKDLRCRKVLAELIEAGAPAEIMYKNKAHVGTDILQGVVKNIREKIIALGGEVLFESKVTEILIEDNQVKGVIVNDNEKIQADIVILAIGHSARDTFKMIYQKGVEIKQKSFSIGVRIEHPQGLIDQTQYGQFAGHPKLGVADYSLSHQCSNGRAAYTFCMCPGGEVVAAASEAGMLVTNGMSEYNRDKANANSALLVGVDSADFGSEHPLAGVEFQRRWEQRAFEVGGRNYTAPAQLVGDFLASRPSDKWGEVKPSYAPEVTMTDLSLCLPEYVVETIKEALPKLGEKLKGFAMDDAVMTGVETRSSSPIRIIRSREYESNIGGLYPAGEGAGYAGGIMSAAVDGIRVAEAVISKYNREIKNK</sequence>
<gene>
    <name evidence="6" type="ORF">U472_11255</name>
</gene>
<dbReference type="InterPro" id="IPR049516">
    <property type="entry name" value="FAD-depend_C"/>
</dbReference>
<evidence type="ECO:0000256" key="1">
    <source>
        <dbReference type="ARBA" id="ARBA00001974"/>
    </source>
</evidence>
<dbReference type="InterPro" id="IPR040131">
    <property type="entry name" value="MnmG_N"/>
</dbReference>
<dbReference type="Gene3D" id="3.50.50.60">
    <property type="entry name" value="FAD/NAD(P)-binding domain"/>
    <property type="match status" value="2"/>
</dbReference>
<evidence type="ECO:0000256" key="3">
    <source>
        <dbReference type="ARBA" id="ARBA00022827"/>
    </source>
</evidence>
<dbReference type="PANTHER" id="PTHR42842:SF3">
    <property type="entry name" value="FAD_NAD(P)-BINDING OXIDOREDUCTASE FAMILY PROTEIN"/>
    <property type="match status" value="1"/>
</dbReference>
<evidence type="ECO:0000256" key="2">
    <source>
        <dbReference type="ARBA" id="ARBA00022630"/>
    </source>
</evidence>
<reference evidence="6 7" key="2">
    <citation type="submission" date="2016-08" db="EMBL/GenBank/DDBJ databases">
        <title>Orenia metallireducens sp. nov. strain Z6, a Novel Metal-reducing Firmicute from the Deep Subsurface.</title>
        <authorList>
            <person name="Maxim B.I."/>
            <person name="Kenneth K."/>
            <person name="Flynn T.M."/>
            <person name="Oloughlin E.J."/>
            <person name="Locke R.A."/>
            <person name="Weber J.R."/>
            <person name="Egan S.M."/>
            <person name="Mackie R.I."/>
            <person name="Cann I.K."/>
        </authorList>
    </citation>
    <scope>NUCLEOTIDE SEQUENCE [LARGE SCALE GENOMIC DNA]</scope>
    <source>
        <strain evidence="6 7">Z6</strain>
    </source>
</reference>
<dbReference type="Gene3D" id="3.30.70.2700">
    <property type="match status" value="1"/>
</dbReference>
<comment type="caution">
    <text evidence="6">The sequence shown here is derived from an EMBL/GenBank/DDBJ whole genome shotgun (WGS) entry which is preliminary data.</text>
</comment>
<accession>A0A1C0A8L3</accession>
<keyword evidence="2" id="KW-0285">Flavoprotein</keyword>
<dbReference type="RefSeq" id="WP_068718512.1">
    <property type="nucleotide sequence ID" value="NZ_LWDV01000009.1"/>
</dbReference>
<protein>
    <submittedName>
        <fullName evidence="6">Uncharacterized protein</fullName>
    </submittedName>
</protein>
<dbReference type="EMBL" id="LWDV01000009">
    <property type="protein sequence ID" value="OCL26560.1"/>
    <property type="molecule type" value="Genomic_DNA"/>
</dbReference>
<dbReference type="Pfam" id="PF01134">
    <property type="entry name" value="GIDA"/>
    <property type="match status" value="1"/>
</dbReference>
<keyword evidence="3" id="KW-0274">FAD</keyword>
<dbReference type="AlphaFoldDB" id="A0A1C0A8L3"/>
<dbReference type="Proteomes" id="UP000093514">
    <property type="component" value="Unassembled WGS sequence"/>
</dbReference>
<feature type="domain" description="MnmG N-terminal" evidence="4">
    <location>
        <begin position="224"/>
        <end position="261"/>
    </location>
</feature>
<dbReference type="SUPFAM" id="SSF51905">
    <property type="entry name" value="FAD/NAD(P)-binding domain"/>
    <property type="match status" value="1"/>
</dbReference>
<keyword evidence="7" id="KW-1185">Reference proteome</keyword>
<dbReference type="PIRSF" id="PIRSF038984">
    <property type="entry name" value="FAD_binding_protein"/>
    <property type="match status" value="1"/>
</dbReference>
<dbReference type="Pfam" id="PF21688">
    <property type="entry name" value="FAD-depend_C"/>
    <property type="match status" value="1"/>
</dbReference>
<evidence type="ECO:0000259" key="5">
    <source>
        <dbReference type="Pfam" id="PF21688"/>
    </source>
</evidence>